<dbReference type="InterPro" id="IPR003734">
    <property type="entry name" value="DUF155"/>
</dbReference>
<name>A0A1Y1X4B0_9FUNG</name>
<dbReference type="InterPro" id="IPR051624">
    <property type="entry name" value="RMD1/Sad1-interacting"/>
</dbReference>
<feature type="domain" description="DUF155" evidence="4">
    <location>
        <begin position="197"/>
        <end position="369"/>
    </location>
</feature>
<gene>
    <name evidence="6" type="ORF">K493DRAFT_264966</name>
    <name evidence="5" type="ORF">K493DRAFT_362369</name>
</gene>
<comment type="caution">
    <text evidence="5">The sequence shown here is derived from an EMBL/GenBank/DDBJ whole genome shotgun (WGS) entry which is preliminary data.</text>
</comment>
<dbReference type="InParanoid" id="A0A1Y1X4B0"/>
<reference evidence="5 7" key="1">
    <citation type="submission" date="2016-07" db="EMBL/GenBank/DDBJ databases">
        <title>Pervasive Adenine N6-methylation of Active Genes in Fungi.</title>
        <authorList>
            <consortium name="DOE Joint Genome Institute"/>
            <person name="Mondo S.J."/>
            <person name="Dannebaum R.O."/>
            <person name="Kuo R.C."/>
            <person name="Labutti K."/>
            <person name="Haridas S."/>
            <person name="Kuo A."/>
            <person name="Salamov A."/>
            <person name="Ahrendt S.R."/>
            <person name="Lipzen A."/>
            <person name="Sullivan W."/>
            <person name="Andreopoulos W.B."/>
            <person name="Clum A."/>
            <person name="Lindquist E."/>
            <person name="Daum C."/>
            <person name="Ramamoorthy G.K."/>
            <person name="Gryganskyi A."/>
            <person name="Culley D."/>
            <person name="Magnuson J.K."/>
            <person name="James T.Y."/>
            <person name="O'Malley M.A."/>
            <person name="Stajich J.E."/>
            <person name="Spatafora J.W."/>
            <person name="Visel A."/>
            <person name="Grigoriev I.V."/>
        </authorList>
    </citation>
    <scope>NUCLEOTIDE SEQUENCE [LARGE SCALE GENOMIC DNA]</scope>
    <source>
        <strain evidence="5 7">CBS 931.73</strain>
    </source>
</reference>
<keyword evidence="3" id="KW-0812">Transmembrane</keyword>
<organism evidence="5 7">
    <name type="scientific">Basidiobolus meristosporus CBS 931.73</name>
    <dbReference type="NCBI Taxonomy" id="1314790"/>
    <lineage>
        <taxon>Eukaryota</taxon>
        <taxon>Fungi</taxon>
        <taxon>Fungi incertae sedis</taxon>
        <taxon>Zoopagomycota</taxon>
        <taxon>Entomophthoromycotina</taxon>
        <taxon>Basidiobolomycetes</taxon>
        <taxon>Basidiobolales</taxon>
        <taxon>Basidiobolaceae</taxon>
        <taxon>Basidiobolus</taxon>
    </lineage>
</organism>
<feature type="transmembrane region" description="Helical" evidence="3">
    <location>
        <begin position="396"/>
        <end position="418"/>
    </location>
</feature>
<proteinExistence type="inferred from homology"/>
<dbReference type="Pfam" id="PF02582">
    <property type="entry name" value="DUF155"/>
    <property type="match status" value="1"/>
</dbReference>
<feature type="region of interest" description="Disordered" evidence="2">
    <location>
        <begin position="21"/>
        <end position="51"/>
    </location>
</feature>
<keyword evidence="7" id="KW-1185">Reference proteome</keyword>
<dbReference type="Proteomes" id="UP000193498">
    <property type="component" value="Unassembled WGS sequence"/>
</dbReference>
<evidence type="ECO:0000313" key="7">
    <source>
        <dbReference type="Proteomes" id="UP000193498"/>
    </source>
</evidence>
<evidence type="ECO:0000256" key="2">
    <source>
        <dbReference type="SAM" id="MobiDB-lite"/>
    </source>
</evidence>
<sequence length="426" mass="48584">MKKRNQLATSLPIQQKVVFHNVEESGPSAHGIEPSPSRSKAKQPNRTTKTSQKLAIFPEEEQEASLLPGDLTEGDEVYNQIAQIPSGTARFEAEQLSKLRRKQLPRVSAHCTATSYRMDSLMKYLQTCRNSHYTSPKRFDEVLYTPYSFHAERINQQGSIVTGDLLRMDGEESAPQQSLFNTPVSEEQPNVFLLGEVFFFDYGVIVMWGFSEKEEQQLLKKIASFEVEKLEIDDVEVEELNFHYNPSCQPRIYNDIITLKHPKSYMVKLTISHAIAQSVKMTLFEELVDETINATKHIPQNMARTGKVNMSRTAITQKIGMLFIMRINVNLVSNILDTPEIFWSEPAQQPLYNVMRGYLEISQRAELLNQRVSVIGDLLEMLKDHLNGTHGEKLEWIVIILIAFEIVIGLITIGFDVANYRKGSQD</sequence>
<evidence type="ECO:0000256" key="1">
    <source>
        <dbReference type="ARBA" id="ARBA00008306"/>
    </source>
</evidence>
<dbReference type="FunCoup" id="A0A1Y1X4B0">
    <property type="interactions" value="20"/>
</dbReference>
<dbReference type="PANTHER" id="PTHR16255">
    <property type="entry name" value="REQUIRED FOR MEIOTIC NUCLEAR DIVISION PROTEIN 1 HOMOLOG"/>
    <property type="match status" value="1"/>
</dbReference>
<keyword evidence="3" id="KW-0472">Membrane</keyword>
<protein>
    <submittedName>
        <fullName evidence="5">DUF155-domain-containing protein</fullName>
    </submittedName>
</protein>
<evidence type="ECO:0000256" key="3">
    <source>
        <dbReference type="SAM" id="Phobius"/>
    </source>
</evidence>
<evidence type="ECO:0000259" key="4">
    <source>
        <dbReference type="Pfam" id="PF02582"/>
    </source>
</evidence>
<dbReference type="EMBL" id="MCFE01000344">
    <property type="protein sequence ID" value="ORX91069.1"/>
    <property type="molecule type" value="Genomic_DNA"/>
</dbReference>
<accession>A0A1Y1X4B0</accession>
<evidence type="ECO:0000313" key="5">
    <source>
        <dbReference type="EMBL" id="ORX80154.1"/>
    </source>
</evidence>
<feature type="compositionally biased region" description="Polar residues" evidence="2">
    <location>
        <begin position="36"/>
        <end position="51"/>
    </location>
</feature>
<dbReference type="AlphaFoldDB" id="A0A1Y1X4B0"/>
<dbReference type="EMBL" id="MCFE01000754">
    <property type="protein sequence ID" value="ORX80154.1"/>
    <property type="molecule type" value="Genomic_DNA"/>
</dbReference>
<dbReference type="GO" id="GO:0005739">
    <property type="term" value="C:mitochondrion"/>
    <property type="evidence" value="ECO:0007669"/>
    <property type="project" value="UniProtKB-ARBA"/>
</dbReference>
<evidence type="ECO:0000313" key="6">
    <source>
        <dbReference type="EMBL" id="ORX91069.1"/>
    </source>
</evidence>
<dbReference type="PANTHER" id="PTHR16255:SF15">
    <property type="entry name" value="SPORULATION PROTEIN RMD1"/>
    <property type="match status" value="1"/>
</dbReference>
<comment type="similarity">
    <text evidence="1">Belongs to the RMD1/sif2 family.</text>
</comment>
<keyword evidence="3" id="KW-1133">Transmembrane helix</keyword>
<dbReference type="OrthoDB" id="18302at2759"/>